<sequence length="284" mass="31412">MKKLIVNADDFGLHEEINKAIIQGYQTGCITSTSIMPGGGAFAEAVSLSLQHPRLGVGIHLTLVGAEPVSEAATVPSLVDDHGRFFSDYQIFLKRFILGKIALSDVRRELIGQIEKVLDSGIAVTHLDSHQHLHIVPGIIDIVLDLARHYKIPALRIPDEPYGFTAGYPVRPGRLLGRTGLSFLARLARRRARTMGMLVPDHFFGMLAGGDMGESHLLQVLERLPAGVSEIMLHPGYNNSRLNKTFFWNYHWEEEYAAAISKKIRQTLVNQQIGLLSFGDLKDG</sequence>
<dbReference type="InterPro" id="IPR011330">
    <property type="entry name" value="Glyco_hydro/deAcase_b/a-brl"/>
</dbReference>
<evidence type="ECO:0000313" key="7">
    <source>
        <dbReference type="Proteomes" id="UP000198847"/>
    </source>
</evidence>
<dbReference type="RefSeq" id="WP_091743692.1">
    <property type="nucleotide sequence ID" value="NZ_FODY01000001.1"/>
</dbReference>
<evidence type="ECO:0000313" key="6">
    <source>
        <dbReference type="EMBL" id="SEO38687.1"/>
    </source>
</evidence>
<dbReference type="PANTHER" id="PTHR31609:SF1">
    <property type="entry name" value="CARBOHYDRATE DEACETYLASE"/>
    <property type="match status" value="1"/>
</dbReference>
<evidence type="ECO:0000256" key="2">
    <source>
        <dbReference type="ARBA" id="ARBA00022723"/>
    </source>
</evidence>
<dbReference type="EMBL" id="FODY01000001">
    <property type="protein sequence ID" value="SEO38687.1"/>
    <property type="molecule type" value="Genomic_DNA"/>
</dbReference>
<dbReference type="CDD" id="cd10808">
    <property type="entry name" value="YdjC"/>
    <property type="match status" value="1"/>
</dbReference>
<name>A0A1H8PA74_9FIRM</name>
<gene>
    <name evidence="6" type="ORF">SAMN04490178_101383</name>
</gene>
<dbReference type="AlphaFoldDB" id="A0A1H8PA74"/>
<keyword evidence="3" id="KW-0378">Hydrolase</keyword>
<evidence type="ECO:0000256" key="5">
    <source>
        <dbReference type="ARBA" id="ARBA00023277"/>
    </source>
</evidence>
<evidence type="ECO:0000256" key="4">
    <source>
        <dbReference type="ARBA" id="ARBA00022842"/>
    </source>
</evidence>
<protein>
    <submittedName>
        <fullName evidence="6">Hopanoid biosynthesis associated protein HpnK</fullName>
    </submittedName>
</protein>
<evidence type="ECO:0000256" key="3">
    <source>
        <dbReference type="ARBA" id="ARBA00022801"/>
    </source>
</evidence>
<reference evidence="6 7" key="1">
    <citation type="submission" date="2016-10" db="EMBL/GenBank/DDBJ databases">
        <authorList>
            <person name="de Groot N.N."/>
        </authorList>
    </citation>
    <scope>NUCLEOTIDE SEQUENCE [LARGE SCALE GENOMIC DNA]</scope>
    <source>
        <strain evidence="6 7">DSM 13305</strain>
    </source>
</reference>
<dbReference type="Gene3D" id="3.20.20.370">
    <property type="entry name" value="Glycoside hydrolase/deacetylase"/>
    <property type="match status" value="1"/>
</dbReference>
<proteinExistence type="predicted"/>
<keyword evidence="2" id="KW-0479">Metal-binding</keyword>
<comment type="cofactor">
    <cofactor evidence="1">
        <name>Mg(2+)</name>
        <dbReference type="ChEBI" id="CHEBI:18420"/>
    </cofactor>
</comment>
<dbReference type="STRING" id="112903.SAMN04490178_101383"/>
<keyword evidence="7" id="KW-1185">Reference proteome</keyword>
<keyword evidence="4" id="KW-0460">Magnesium</keyword>
<accession>A0A1H8PA74</accession>
<evidence type="ECO:0000256" key="1">
    <source>
        <dbReference type="ARBA" id="ARBA00001946"/>
    </source>
</evidence>
<keyword evidence="5" id="KW-0119">Carbohydrate metabolism</keyword>
<dbReference type="GO" id="GO:0019213">
    <property type="term" value="F:deacetylase activity"/>
    <property type="evidence" value="ECO:0007669"/>
    <property type="project" value="TreeGrafter"/>
</dbReference>
<organism evidence="6 7">
    <name type="scientific">Propionispora vibrioides</name>
    <dbReference type="NCBI Taxonomy" id="112903"/>
    <lineage>
        <taxon>Bacteria</taxon>
        <taxon>Bacillati</taxon>
        <taxon>Bacillota</taxon>
        <taxon>Negativicutes</taxon>
        <taxon>Selenomonadales</taxon>
        <taxon>Sporomusaceae</taxon>
        <taxon>Propionispora</taxon>
    </lineage>
</organism>
<dbReference type="GO" id="GO:0005975">
    <property type="term" value="P:carbohydrate metabolic process"/>
    <property type="evidence" value="ECO:0007669"/>
    <property type="project" value="InterPro"/>
</dbReference>
<dbReference type="OrthoDB" id="9774177at2"/>
<dbReference type="GO" id="GO:0046872">
    <property type="term" value="F:metal ion binding"/>
    <property type="evidence" value="ECO:0007669"/>
    <property type="project" value="UniProtKB-KW"/>
</dbReference>
<dbReference type="InterPro" id="IPR006879">
    <property type="entry name" value="YdjC-like"/>
</dbReference>
<dbReference type="Pfam" id="PF04794">
    <property type="entry name" value="YdjC"/>
    <property type="match status" value="1"/>
</dbReference>
<dbReference type="SUPFAM" id="SSF88713">
    <property type="entry name" value="Glycoside hydrolase/deacetylase"/>
    <property type="match status" value="1"/>
</dbReference>
<dbReference type="GO" id="GO:0016787">
    <property type="term" value="F:hydrolase activity"/>
    <property type="evidence" value="ECO:0007669"/>
    <property type="project" value="UniProtKB-KW"/>
</dbReference>
<dbReference type="Proteomes" id="UP000198847">
    <property type="component" value="Unassembled WGS sequence"/>
</dbReference>
<dbReference type="PANTHER" id="PTHR31609">
    <property type="entry name" value="YDJC DEACETYLASE FAMILY MEMBER"/>
    <property type="match status" value="1"/>
</dbReference>